<name>A0A3P1VUB6_FUSNU</name>
<dbReference type="EMBL" id="RQZD01000005">
    <property type="protein sequence ID" value="RRD37854.1"/>
    <property type="molecule type" value="Genomic_DNA"/>
</dbReference>
<evidence type="ECO:0000313" key="1">
    <source>
        <dbReference type="EMBL" id="RRD37854.1"/>
    </source>
</evidence>
<gene>
    <name evidence="1" type="ORF">EII28_03310</name>
</gene>
<dbReference type="AlphaFoldDB" id="A0A3P1VUB6"/>
<proteinExistence type="predicted"/>
<sequence length="126" mass="14605">MAVIISYERNGKTIYVQKGILCDISLLDKPRIWVDFNETCADDLYFLSKVDIIRDSNGNEIELTENMEISIFDFDLDENDNPDNLLADGIAILNNTGKYSNVKWLVKIIPNKKYGKFYWVSDTKKR</sequence>
<organism evidence="1">
    <name type="scientific">Fusobacterium nucleatum</name>
    <dbReference type="NCBI Taxonomy" id="851"/>
    <lineage>
        <taxon>Bacteria</taxon>
        <taxon>Fusobacteriati</taxon>
        <taxon>Fusobacteriota</taxon>
        <taxon>Fusobacteriia</taxon>
        <taxon>Fusobacteriales</taxon>
        <taxon>Fusobacteriaceae</taxon>
        <taxon>Fusobacterium</taxon>
    </lineage>
</organism>
<accession>A0A3P1VUB6</accession>
<protein>
    <submittedName>
        <fullName evidence="1">Uncharacterized protein</fullName>
    </submittedName>
</protein>
<reference evidence="1" key="1">
    <citation type="submission" date="2018-11" db="EMBL/GenBank/DDBJ databases">
        <title>Genomes From Bacteria Associated with the Canine Oral Cavity: a Test Case for Automated Genome-Based Taxonomic Assignment.</title>
        <authorList>
            <person name="Coil D.A."/>
            <person name="Jospin G."/>
            <person name="Darling A.E."/>
            <person name="Wallis C."/>
            <person name="Davis I.J."/>
            <person name="Harris S."/>
            <person name="Eisen J.A."/>
            <person name="Holcombe L.J."/>
            <person name="O'Flynn C."/>
        </authorList>
    </citation>
    <scope>NUCLEOTIDE SEQUENCE [LARGE SCALE GENOMIC DNA]</scope>
    <source>
        <strain evidence="1">OH5060</strain>
    </source>
</reference>
<comment type="caution">
    <text evidence="1">The sequence shown here is derived from an EMBL/GenBank/DDBJ whole genome shotgun (WGS) entry which is preliminary data.</text>
</comment>